<dbReference type="RefSeq" id="WP_157355403.1">
    <property type="nucleotide sequence ID" value="NZ_WRPP01000001.1"/>
</dbReference>
<dbReference type="Proteomes" id="UP000466794">
    <property type="component" value="Unassembled WGS sequence"/>
</dbReference>
<accession>A0A7K1URZ7</accession>
<reference evidence="1 2" key="1">
    <citation type="submission" date="2019-12" db="EMBL/GenBank/DDBJ databases">
        <title>Nocardia sp. nov. ET3-3 isolated from soil.</title>
        <authorList>
            <person name="Kanchanasin P."/>
            <person name="Tanasupawat S."/>
            <person name="Yuki M."/>
            <person name="Kudo T."/>
        </authorList>
    </citation>
    <scope>NUCLEOTIDE SEQUENCE [LARGE SCALE GENOMIC DNA]</scope>
    <source>
        <strain evidence="1 2">ET3-3</strain>
    </source>
</reference>
<name>A0A7K1URZ7_9NOCA</name>
<sequence length="120" mass="12777">MNTGEASASELYRQAVGGAFRLEVDTARKCAANFLRFADALDPQIAHSHGTHTLTGFGDFDSARQLRRGFEDKGRDLTEALTALRDSAVEMAAAHLLAAGLIRATDETNSRTLLAATAGL</sequence>
<proteinExistence type="predicted"/>
<protein>
    <submittedName>
        <fullName evidence="1">Uncharacterized protein</fullName>
    </submittedName>
</protein>
<dbReference type="AlphaFoldDB" id="A0A7K1URZ7"/>
<gene>
    <name evidence="1" type="ORF">GPX89_05335</name>
</gene>
<keyword evidence="2" id="KW-1185">Reference proteome</keyword>
<comment type="caution">
    <text evidence="1">The sequence shown here is derived from an EMBL/GenBank/DDBJ whole genome shotgun (WGS) entry which is preliminary data.</text>
</comment>
<evidence type="ECO:0000313" key="1">
    <source>
        <dbReference type="EMBL" id="MVU76668.1"/>
    </source>
</evidence>
<organism evidence="1 2">
    <name type="scientific">Nocardia terrae</name>
    <dbReference type="NCBI Taxonomy" id="2675851"/>
    <lineage>
        <taxon>Bacteria</taxon>
        <taxon>Bacillati</taxon>
        <taxon>Actinomycetota</taxon>
        <taxon>Actinomycetes</taxon>
        <taxon>Mycobacteriales</taxon>
        <taxon>Nocardiaceae</taxon>
        <taxon>Nocardia</taxon>
    </lineage>
</organism>
<evidence type="ECO:0000313" key="2">
    <source>
        <dbReference type="Proteomes" id="UP000466794"/>
    </source>
</evidence>
<dbReference type="EMBL" id="WRPP01000001">
    <property type="protein sequence ID" value="MVU76668.1"/>
    <property type="molecule type" value="Genomic_DNA"/>
</dbReference>